<feature type="region of interest" description="Disordered" evidence="1">
    <location>
        <begin position="1"/>
        <end position="33"/>
    </location>
</feature>
<comment type="caution">
    <text evidence="2">The sequence shown here is derived from an EMBL/GenBank/DDBJ whole genome shotgun (WGS) entry which is preliminary data.</text>
</comment>
<reference evidence="2 3" key="1">
    <citation type="journal article" date="2019" name="Commun. Biol.">
        <title>The bagworm genome reveals a unique fibroin gene that provides high tensile strength.</title>
        <authorList>
            <person name="Kono N."/>
            <person name="Nakamura H."/>
            <person name="Ohtoshi R."/>
            <person name="Tomita M."/>
            <person name="Numata K."/>
            <person name="Arakawa K."/>
        </authorList>
    </citation>
    <scope>NUCLEOTIDE SEQUENCE [LARGE SCALE GENOMIC DNA]</scope>
</reference>
<protein>
    <submittedName>
        <fullName evidence="2">Uncharacterized protein</fullName>
    </submittedName>
</protein>
<sequence length="73" mass="8390">MHRTPRGFNESFGGPQVRARPETSARAAGETRRIKSDLFLIRTQRHGAGITNRDERAEMTDNEPLLWQIRLES</sequence>
<organism evidence="2 3">
    <name type="scientific">Eumeta variegata</name>
    <name type="common">Bagworm moth</name>
    <name type="synonym">Eumeta japonica</name>
    <dbReference type="NCBI Taxonomy" id="151549"/>
    <lineage>
        <taxon>Eukaryota</taxon>
        <taxon>Metazoa</taxon>
        <taxon>Ecdysozoa</taxon>
        <taxon>Arthropoda</taxon>
        <taxon>Hexapoda</taxon>
        <taxon>Insecta</taxon>
        <taxon>Pterygota</taxon>
        <taxon>Neoptera</taxon>
        <taxon>Endopterygota</taxon>
        <taxon>Lepidoptera</taxon>
        <taxon>Glossata</taxon>
        <taxon>Ditrysia</taxon>
        <taxon>Tineoidea</taxon>
        <taxon>Psychidae</taxon>
        <taxon>Oiketicinae</taxon>
        <taxon>Eumeta</taxon>
    </lineage>
</organism>
<accession>A0A4C1U6X5</accession>
<name>A0A4C1U6X5_EUMVA</name>
<keyword evidence="3" id="KW-1185">Reference proteome</keyword>
<gene>
    <name evidence="2" type="ORF">EVAR_18659_1</name>
</gene>
<evidence type="ECO:0000256" key="1">
    <source>
        <dbReference type="SAM" id="MobiDB-lite"/>
    </source>
</evidence>
<dbReference type="EMBL" id="BGZK01000135">
    <property type="protein sequence ID" value="GBP22018.1"/>
    <property type="molecule type" value="Genomic_DNA"/>
</dbReference>
<evidence type="ECO:0000313" key="3">
    <source>
        <dbReference type="Proteomes" id="UP000299102"/>
    </source>
</evidence>
<feature type="compositionally biased region" description="Basic and acidic residues" evidence="1">
    <location>
        <begin position="19"/>
        <end position="33"/>
    </location>
</feature>
<dbReference type="Proteomes" id="UP000299102">
    <property type="component" value="Unassembled WGS sequence"/>
</dbReference>
<dbReference type="AlphaFoldDB" id="A0A4C1U6X5"/>
<evidence type="ECO:0000313" key="2">
    <source>
        <dbReference type="EMBL" id="GBP22018.1"/>
    </source>
</evidence>
<proteinExistence type="predicted"/>